<evidence type="ECO:0000313" key="9">
    <source>
        <dbReference type="EMBL" id="QQP36455.1"/>
    </source>
</evidence>
<dbReference type="InterPro" id="IPR036640">
    <property type="entry name" value="ABC1_TM_sf"/>
</dbReference>
<feature type="transmembrane region" description="Helical" evidence="7">
    <location>
        <begin position="98"/>
        <end position="118"/>
    </location>
</feature>
<evidence type="ECO:0000256" key="4">
    <source>
        <dbReference type="ARBA" id="ARBA00022840"/>
    </source>
</evidence>
<keyword evidence="3" id="KW-0547">Nucleotide-binding</keyword>
<evidence type="ECO:0000256" key="1">
    <source>
        <dbReference type="ARBA" id="ARBA00022448"/>
    </source>
</evidence>
<evidence type="ECO:0000313" key="10">
    <source>
        <dbReference type="Proteomes" id="UP000595437"/>
    </source>
</evidence>
<evidence type="ECO:0000256" key="6">
    <source>
        <dbReference type="ARBA" id="ARBA00023136"/>
    </source>
</evidence>
<evidence type="ECO:0000256" key="2">
    <source>
        <dbReference type="ARBA" id="ARBA00022692"/>
    </source>
</evidence>
<dbReference type="GO" id="GO:0140359">
    <property type="term" value="F:ABC-type transporter activity"/>
    <property type="evidence" value="ECO:0007669"/>
    <property type="project" value="InterPro"/>
</dbReference>
<name>A0A7T8GRK4_CALRO</name>
<feature type="transmembrane region" description="Helical" evidence="7">
    <location>
        <begin position="460"/>
        <end position="481"/>
    </location>
</feature>
<dbReference type="InterPro" id="IPR011527">
    <property type="entry name" value="ABC1_TM_dom"/>
</dbReference>
<dbReference type="OrthoDB" id="6500128at2759"/>
<feature type="transmembrane region" description="Helical" evidence="7">
    <location>
        <begin position="568"/>
        <end position="595"/>
    </location>
</feature>
<dbReference type="Pfam" id="PF00664">
    <property type="entry name" value="ABC_membrane"/>
    <property type="match status" value="1"/>
</dbReference>
<dbReference type="PROSITE" id="PS50929">
    <property type="entry name" value="ABC_TM1F"/>
    <property type="match status" value="1"/>
</dbReference>
<accession>A0A7T8GRK4</accession>
<proteinExistence type="predicted"/>
<keyword evidence="5 7" id="KW-1133">Transmembrane helix</keyword>
<protein>
    <submittedName>
        <fullName evidence="9">ATP-binding cassette transporter sub-family C member 9</fullName>
    </submittedName>
</protein>
<dbReference type="InterPro" id="IPR050173">
    <property type="entry name" value="ABC_transporter_C-like"/>
</dbReference>
<evidence type="ECO:0000256" key="7">
    <source>
        <dbReference type="SAM" id="Phobius"/>
    </source>
</evidence>
<feature type="domain" description="ABC transmembrane type-1" evidence="8">
    <location>
        <begin position="334"/>
        <end position="617"/>
    </location>
</feature>
<sequence length="617" mass="69545">MSLDEPLDESLTLCLSQIQRSVVDDEKANCILEFSQISINTVFCYVVTMIQVYLMISNSSKNAAPHSSGSGGICFGGTGSINNGPIHARYITHHFLSALYIFQFIVALFAALEVICFWSKTSVFMAVSFVDAFLFLVSIIASGMYFVSVEKRHLRYSIPLYLHYASSAMIQGLSLLEMEDFRYIRTWCTFLLSLSHGLQLVFGLMGVIQRLYVTFMSNMNGMVYSKRPVIPESHVYLYNEASSFSRLSFWWLNPILAMGYKSPLEIDDLQKLPKEERTKKHFQKLKSLLHRNNKKEYFGNTLGYSCALSINIIVNSMAAEKENTLHGNTKERGFYDPFLVSELFYDPRIVAIVIFLAALGQGVLSQTSNHLLTVSGIRAKNALHVLLYEKSLKLPVGSSNPMQQHRKIVLKPKTDEEEESKGCMMSGSCSLEDDYNNEGKIDIGFITNLASEDIINLRELIWNIHYIWSLPLKILVLLYLLFDQLGISGVSGAILGTSLILPLQVLTGKLMSENNKLILCSQDNRLFKSTETLASMKTVKLATMEEWALTRIRSARAKELIFLRRDSFLWSFMAFLASISTTLVTTLTLGLYVLLEDQNFTAADLFTSMALLSQLTV</sequence>
<evidence type="ECO:0000256" key="5">
    <source>
        <dbReference type="ARBA" id="ARBA00022989"/>
    </source>
</evidence>
<dbReference type="GO" id="GO:0005524">
    <property type="term" value="F:ATP binding"/>
    <property type="evidence" value="ECO:0007669"/>
    <property type="project" value="UniProtKB-KW"/>
</dbReference>
<dbReference type="Proteomes" id="UP000595437">
    <property type="component" value="Chromosome 16"/>
</dbReference>
<feature type="transmembrane region" description="Helical" evidence="7">
    <location>
        <begin position="124"/>
        <end position="148"/>
    </location>
</feature>
<dbReference type="AlphaFoldDB" id="A0A7T8GRK4"/>
<feature type="transmembrane region" description="Helical" evidence="7">
    <location>
        <begin position="160"/>
        <end position="178"/>
    </location>
</feature>
<dbReference type="PANTHER" id="PTHR24223:SF461">
    <property type="entry name" value="ATP-BINDING CASSETTE SUB-FAMILY C MEMBER SUR"/>
    <property type="match status" value="1"/>
</dbReference>
<keyword evidence="4 9" id="KW-0067">ATP-binding</keyword>
<dbReference type="SUPFAM" id="SSF90123">
    <property type="entry name" value="ABC transporter transmembrane region"/>
    <property type="match status" value="1"/>
</dbReference>
<dbReference type="GO" id="GO:0016020">
    <property type="term" value="C:membrane"/>
    <property type="evidence" value="ECO:0007669"/>
    <property type="project" value="InterPro"/>
</dbReference>
<dbReference type="EMBL" id="CP045905">
    <property type="protein sequence ID" value="QQP36455.1"/>
    <property type="molecule type" value="Genomic_DNA"/>
</dbReference>
<keyword evidence="1" id="KW-0813">Transport</keyword>
<keyword evidence="6 7" id="KW-0472">Membrane</keyword>
<keyword evidence="2 7" id="KW-0812">Transmembrane</keyword>
<dbReference type="PANTHER" id="PTHR24223">
    <property type="entry name" value="ATP-BINDING CASSETTE SUB-FAMILY C"/>
    <property type="match status" value="1"/>
</dbReference>
<dbReference type="Gene3D" id="1.20.1560.10">
    <property type="entry name" value="ABC transporter type 1, transmembrane domain"/>
    <property type="match status" value="1"/>
</dbReference>
<feature type="transmembrane region" description="Helical" evidence="7">
    <location>
        <begin position="487"/>
        <end position="506"/>
    </location>
</feature>
<feature type="transmembrane region" description="Helical" evidence="7">
    <location>
        <begin position="37"/>
        <end position="56"/>
    </location>
</feature>
<feature type="non-terminal residue" evidence="9">
    <location>
        <position position="1"/>
    </location>
</feature>
<organism evidence="9 10">
    <name type="scientific">Caligus rogercresseyi</name>
    <name type="common">Sea louse</name>
    <dbReference type="NCBI Taxonomy" id="217165"/>
    <lineage>
        <taxon>Eukaryota</taxon>
        <taxon>Metazoa</taxon>
        <taxon>Ecdysozoa</taxon>
        <taxon>Arthropoda</taxon>
        <taxon>Crustacea</taxon>
        <taxon>Multicrustacea</taxon>
        <taxon>Hexanauplia</taxon>
        <taxon>Copepoda</taxon>
        <taxon>Siphonostomatoida</taxon>
        <taxon>Caligidae</taxon>
        <taxon>Caligus</taxon>
    </lineage>
</organism>
<feature type="transmembrane region" description="Helical" evidence="7">
    <location>
        <begin position="184"/>
        <end position="208"/>
    </location>
</feature>
<evidence type="ECO:0000256" key="3">
    <source>
        <dbReference type="ARBA" id="ARBA00022741"/>
    </source>
</evidence>
<gene>
    <name evidence="9" type="ORF">FKW44_021569</name>
</gene>
<keyword evidence="10" id="KW-1185">Reference proteome</keyword>
<reference evidence="10" key="1">
    <citation type="submission" date="2021-01" db="EMBL/GenBank/DDBJ databases">
        <title>Caligus Genome Assembly.</title>
        <authorList>
            <person name="Gallardo-Escarate C."/>
        </authorList>
    </citation>
    <scope>NUCLEOTIDE SEQUENCE [LARGE SCALE GENOMIC DNA]</scope>
</reference>
<evidence type="ECO:0000259" key="8">
    <source>
        <dbReference type="PROSITE" id="PS50929"/>
    </source>
</evidence>